<dbReference type="GeneID" id="110975800"/>
<evidence type="ECO:0000313" key="4">
    <source>
        <dbReference type="RefSeq" id="XP_022084281.1"/>
    </source>
</evidence>
<sequence>MRHKMRSLILLVVFGTLLACSWAEKAKVEGAAANQQQHQKFRKEAVKKKVLADIVKVKISRAPENVKRKELKHIFDNLKRYEEKTSDTLSTSQAGKPLPQVPSKEEIVQAVERLEKRAQSFNKQQKGKMLPKAGTSLRRMSEETTKASTGQQRQRRAIPAKQVRTSFARAA</sequence>
<feature type="region of interest" description="Disordered" evidence="1">
    <location>
        <begin position="83"/>
        <end position="103"/>
    </location>
</feature>
<keyword evidence="2" id="KW-0732">Signal</keyword>
<reference evidence="4" key="1">
    <citation type="submission" date="2025-08" db="UniProtKB">
        <authorList>
            <consortium name="RefSeq"/>
        </authorList>
    </citation>
    <scope>IDENTIFICATION</scope>
</reference>
<keyword evidence="3" id="KW-1185">Reference proteome</keyword>
<protein>
    <submittedName>
        <fullName evidence="4">Uncharacterized protein LOC110975800</fullName>
    </submittedName>
</protein>
<evidence type="ECO:0000313" key="3">
    <source>
        <dbReference type="Proteomes" id="UP000694845"/>
    </source>
</evidence>
<feature type="region of interest" description="Disordered" evidence="1">
    <location>
        <begin position="118"/>
        <end position="171"/>
    </location>
</feature>
<dbReference type="OrthoDB" id="10586636at2759"/>
<feature type="chain" id="PRO_5034597173" evidence="2">
    <location>
        <begin position="24"/>
        <end position="171"/>
    </location>
</feature>
<dbReference type="KEGG" id="aplc:110975800"/>
<evidence type="ECO:0000256" key="2">
    <source>
        <dbReference type="SAM" id="SignalP"/>
    </source>
</evidence>
<dbReference type="RefSeq" id="XP_022084281.1">
    <property type="nucleotide sequence ID" value="XM_022228589.1"/>
</dbReference>
<accession>A0A8B7XWT9</accession>
<dbReference type="Proteomes" id="UP000694845">
    <property type="component" value="Unplaced"/>
</dbReference>
<feature type="signal peptide" evidence="2">
    <location>
        <begin position="1"/>
        <end position="23"/>
    </location>
</feature>
<evidence type="ECO:0000256" key="1">
    <source>
        <dbReference type="SAM" id="MobiDB-lite"/>
    </source>
</evidence>
<name>A0A8B7XWT9_ACAPL</name>
<gene>
    <name evidence="4" type="primary">LOC110975800</name>
</gene>
<proteinExistence type="predicted"/>
<dbReference type="OMA" id="QVSPNME"/>
<dbReference type="PROSITE" id="PS51257">
    <property type="entry name" value="PROKAR_LIPOPROTEIN"/>
    <property type="match status" value="1"/>
</dbReference>
<organism evidence="3 4">
    <name type="scientific">Acanthaster planci</name>
    <name type="common">Crown-of-thorns starfish</name>
    <dbReference type="NCBI Taxonomy" id="133434"/>
    <lineage>
        <taxon>Eukaryota</taxon>
        <taxon>Metazoa</taxon>
        <taxon>Echinodermata</taxon>
        <taxon>Eleutherozoa</taxon>
        <taxon>Asterozoa</taxon>
        <taxon>Asteroidea</taxon>
        <taxon>Valvatacea</taxon>
        <taxon>Valvatida</taxon>
        <taxon>Acanthasteridae</taxon>
        <taxon>Acanthaster</taxon>
    </lineage>
</organism>
<dbReference type="AlphaFoldDB" id="A0A8B7XWT9"/>